<dbReference type="Pfam" id="PF13302">
    <property type="entry name" value="Acetyltransf_3"/>
    <property type="match status" value="1"/>
</dbReference>
<name>A0A516H1A7_9PROT</name>
<protein>
    <submittedName>
        <fullName evidence="2">GNAT family N-acetyltransferase</fullName>
    </submittedName>
</protein>
<feature type="domain" description="N-acetyltransferase" evidence="1">
    <location>
        <begin position="21"/>
        <end position="189"/>
    </location>
</feature>
<reference evidence="2 3" key="1">
    <citation type="submission" date="2019-07" db="EMBL/GenBank/DDBJ databases">
        <title>Genome sequencing for Ferrovibrio sp. K5.</title>
        <authorList>
            <person name="Park S.-J."/>
        </authorList>
    </citation>
    <scope>NUCLEOTIDE SEQUENCE [LARGE SCALE GENOMIC DNA]</scope>
    <source>
        <strain evidence="2 3">K5</strain>
    </source>
</reference>
<dbReference type="InterPro" id="IPR051531">
    <property type="entry name" value="N-acetyltransferase"/>
</dbReference>
<dbReference type="InterPro" id="IPR000182">
    <property type="entry name" value="GNAT_dom"/>
</dbReference>
<evidence type="ECO:0000259" key="1">
    <source>
        <dbReference type="PROSITE" id="PS51186"/>
    </source>
</evidence>
<keyword evidence="3" id="KW-1185">Reference proteome</keyword>
<proteinExistence type="predicted"/>
<dbReference type="Proteomes" id="UP000317496">
    <property type="component" value="Chromosome"/>
</dbReference>
<evidence type="ECO:0000313" key="2">
    <source>
        <dbReference type="EMBL" id="QDO97360.1"/>
    </source>
</evidence>
<dbReference type="GO" id="GO:0016747">
    <property type="term" value="F:acyltransferase activity, transferring groups other than amino-acyl groups"/>
    <property type="evidence" value="ECO:0007669"/>
    <property type="project" value="InterPro"/>
</dbReference>
<dbReference type="InterPro" id="IPR016181">
    <property type="entry name" value="Acyl_CoA_acyltransferase"/>
</dbReference>
<dbReference type="PROSITE" id="PS51186">
    <property type="entry name" value="GNAT"/>
    <property type="match status" value="1"/>
</dbReference>
<dbReference type="KEGG" id="fer:FNB15_08820"/>
<dbReference type="AlphaFoldDB" id="A0A516H1A7"/>
<evidence type="ECO:0000313" key="3">
    <source>
        <dbReference type="Proteomes" id="UP000317496"/>
    </source>
</evidence>
<dbReference type="OrthoDB" id="9801669at2"/>
<dbReference type="RefSeq" id="WP_144068341.1">
    <property type="nucleotide sequence ID" value="NZ_CP041636.1"/>
</dbReference>
<keyword evidence="2" id="KW-0808">Transferase</keyword>
<sequence length="194" mass="21632">MPDPILPDCLWRPEPVETARLLIRPYQPDDLAALHDIHRRAEVVRYVSWPAHAGLDESRLLLDTRRAVPGLIKDGDKLVLAVTGKQNGGLLGEVALILNDRALLQGEIGFILHPDHQGRGYALEAARAMLDIGFRDAGLRRIIGRCDARNLASAGLMEKLGMRREAQFRQSEWIKGEWIDRLIYACLASETGPS</sequence>
<dbReference type="EMBL" id="CP041636">
    <property type="protein sequence ID" value="QDO97360.1"/>
    <property type="molecule type" value="Genomic_DNA"/>
</dbReference>
<gene>
    <name evidence="2" type="ORF">FNB15_08820</name>
</gene>
<accession>A0A516H1A7</accession>
<organism evidence="2 3">
    <name type="scientific">Ferrovibrio terrae</name>
    <dbReference type="NCBI Taxonomy" id="2594003"/>
    <lineage>
        <taxon>Bacteria</taxon>
        <taxon>Pseudomonadati</taxon>
        <taxon>Pseudomonadota</taxon>
        <taxon>Alphaproteobacteria</taxon>
        <taxon>Rhodospirillales</taxon>
        <taxon>Rhodospirillaceae</taxon>
        <taxon>Ferrovibrio</taxon>
    </lineage>
</organism>
<dbReference type="SUPFAM" id="SSF55729">
    <property type="entry name" value="Acyl-CoA N-acyltransferases (Nat)"/>
    <property type="match status" value="1"/>
</dbReference>
<dbReference type="PANTHER" id="PTHR43792">
    <property type="entry name" value="GNAT FAMILY, PUTATIVE (AFU_ORTHOLOGUE AFUA_3G00765)-RELATED-RELATED"/>
    <property type="match status" value="1"/>
</dbReference>
<dbReference type="Gene3D" id="3.40.630.30">
    <property type="match status" value="1"/>
</dbReference>